<reference evidence="2 3" key="1">
    <citation type="journal article" date="2019" name="Commun. Biol.">
        <title>The bagworm genome reveals a unique fibroin gene that provides high tensile strength.</title>
        <authorList>
            <person name="Kono N."/>
            <person name="Nakamura H."/>
            <person name="Ohtoshi R."/>
            <person name="Tomita M."/>
            <person name="Numata K."/>
            <person name="Arakawa K."/>
        </authorList>
    </citation>
    <scope>NUCLEOTIDE SEQUENCE [LARGE SCALE GENOMIC DNA]</scope>
</reference>
<dbReference type="AlphaFoldDB" id="A0A4C1TIS5"/>
<sequence>MVRSLVAELTGPVPIALLRKMPIKAGEGARHKPQGRARRALNLNKLRDREPASARRGACATSPSARRRRVFKTLAPDVITPFIAVTVNRPRPAPGQRKGVDSQYIEPEISVLRVDTYSITHETLPL</sequence>
<organism evidence="2 3">
    <name type="scientific">Eumeta variegata</name>
    <name type="common">Bagworm moth</name>
    <name type="synonym">Eumeta japonica</name>
    <dbReference type="NCBI Taxonomy" id="151549"/>
    <lineage>
        <taxon>Eukaryota</taxon>
        <taxon>Metazoa</taxon>
        <taxon>Ecdysozoa</taxon>
        <taxon>Arthropoda</taxon>
        <taxon>Hexapoda</taxon>
        <taxon>Insecta</taxon>
        <taxon>Pterygota</taxon>
        <taxon>Neoptera</taxon>
        <taxon>Endopterygota</taxon>
        <taxon>Lepidoptera</taxon>
        <taxon>Glossata</taxon>
        <taxon>Ditrysia</taxon>
        <taxon>Tineoidea</taxon>
        <taxon>Psychidae</taxon>
        <taxon>Oiketicinae</taxon>
        <taxon>Eumeta</taxon>
    </lineage>
</organism>
<feature type="region of interest" description="Disordered" evidence="1">
    <location>
        <begin position="25"/>
        <end position="65"/>
    </location>
</feature>
<evidence type="ECO:0000313" key="3">
    <source>
        <dbReference type="Proteomes" id="UP000299102"/>
    </source>
</evidence>
<proteinExistence type="predicted"/>
<gene>
    <name evidence="2" type="ORF">EVAR_92383_1</name>
</gene>
<keyword evidence="3" id="KW-1185">Reference proteome</keyword>
<dbReference type="EMBL" id="BGZK01000063">
    <property type="protein sequence ID" value="GBP14393.1"/>
    <property type="molecule type" value="Genomic_DNA"/>
</dbReference>
<dbReference type="Proteomes" id="UP000299102">
    <property type="component" value="Unassembled WGS sequence"/>
</dbReference>
<accession>A0A4C1TIS5</accession>
<name>A0A4C1TIS5_EUMVA</name>
<comment type="caution">
    <text evidence="2">The sequence shown here is derived from an EMBL/GenBank/DDBJ whole genome shotgun (WGS) entry which is preliminary data.</text>
</comment>
<evidence type="ECO:0000313" key="2">
    <source>
        <dbReference type="EMBL" id="GBP14393.1"/>
    </source>
</evidence>
<protein>
    <submittedName>
        <fullName evidence="2">Uncharacterized protein</fullName>
    </submittedName>
</protein>
<evidence type="ECO:0000256" key="1">
    <source>
        <dbReference type="SAM" id="MobiDB-lite"/>
    </source>
</evidence>